<dbReference type="SUPFAM" id="SSF46785">
    <property type="entry name" value="Winged helix' DNA-binding domain"/>
    <property type="match status" value="1"/>
</dbReference>
<feature type="domain" description="H15" evidence="8">
    <location>
        <begin position="55"/>
        <end position="133"/>
    </location>
</feature>
<dbReference type="CDD" id="cd00073">
    <property type="entry name" value="H15"/>
    <property type="match status" value="1"/>
</dbReference>
<dbReference type="GO" id="GO:0045910">
    <property type="term" value="P:negative regulation of DNA recombination"/>
    <property type="evidence" value="ECO:0007669"/>
    <property type="project" value="TreeGrafter"/>
</dbReference>
<dbReference type="PROSITE" id="PS51504">
    <property type="entry name" value="H15"/>
    <property type="match status" value="1"/>
</dbReference>
<organism evidence="9 10">
    <name type="scientific">Paramormyrops kingsleyae</name>
    <dbReference type="NCBI Taxonomy" id="1676925"/>
    <lineage>
        <taxon>Eukaryota</taxon>
        <taxon>Metazoa</taxon>
        <taxon>Chordata</taxon>
        <taxon>Craniata</taxon>
        <taxon>Vertebrata</taxon>
        <taxon>Euteleostomi</taxon>
        <taxon>Actinopterygii</taxon>
        <taxon>Neopterygii</taxon>
        <taxon>Teleostei</taxon>
        <taxon>Osteoglossocephala</taxon>
        <taxon>Osteoglossomorpha</taxon>
        <taxon>Osteoglossiformes</taxon>
        <taxon>Mormyridae</taxon>
        <taxon>Paramormyrops</taxon>
    </lineage>
</organism>
<feature type="region of interest" description="Disordered" evidence="7">
    <location>
        <begin position="109"/>
        <end position="248"/>
    </location>
</feature>
<dbReference type="Proteomes" id="UP000261540">
    <property type="component" value="Unplaced"/>
</dbReference>
<dbReference type="InterPro" id="IPR005818">
    <property type="entry name" value="Histone_H1/H5_H15"/>
</dbReference>
<accession>A0A3B3RKM0</accession>
<keyword evidence="10" id="KW-1185">Reference proteome</keyword>
<evidence type="ECO:0000313" key="9">
    <source>
        <dbReference type="Ensembl" id="ENSPKIP00000018868.1"/>
    </source>
</evidence>
<dbReference type="FunFam" id="1.10.10.10:FF:000393">
    <property type="entry name" value="Oocyte-specific H1 histone"/>
    <property type="match status" value="1"/>
</dbReference>
<dbReference type="Gene3D" id="1.10.10.10">
    <property type="entry name" value="Winged helix-like DNA-binding domain superfamily/Winged helix DNA-binding domain"/>
    <property type="match status" value="1"/>
</dbReference>
<keyword evidence="4 6" id="KW-0238">DNA-binding</keyword>
<evidence type="ECO:0000256" key="6">
    <source>
        <dbReference type="RuleBase" id="RU003894"/>
    </source>
</evidence>
<dbReference type="GO" id="GO:0031492">
    <property type="term" value="F:nucleosomal DNA binding"/>
    <property type="evidence" value="ECO:0007669"/>
    <property type="project" value="TreeGrafter"/>
</dbReference>
<dbReference type="InterPro" id="IPR005819">
    <property type="entry name" value="H1/H5"/>
</dbReference>
<dbReference type="CTD" id="327403"/>
<dbReference type="GO" id="GO:0003690">
    <property type="term" value="F:double-stranded DNA binding"/>
    <property type="evidence" value="ECO:0007669"/>
    <property type="project" value="TreeGrafter"/>
</dbReference>
<evidence type="ECO:0000256" key="7">
    <source>
        <dbReference type="SAM" id="MobiDB-lite"/>
    </source>
</evidence>
<dbReference type="GeneID" id="111835932"/>
<dbReference type="GO" id="GO:0005634">
    <property type="term" value="C:nucleus"/>
    <property type="evidence" value="ECO:0007669"/>
    <property type="project" value="UniProtKB-SubCell"/>
</dbReference>
<dbReference type="KEGG" id="pki:111835932"/>
<dbReference type="GO" id="GO:0030261">
    <property type="term" value="P:chromosome condensation"/>
    <property type="evidence" value="ECO:0007669"/>
    <property type="project" value="TreeGrafter"/>
</dbReference>
<feature type="compositionally biased region" description="Basic residues" evidence="7">
    <location>
        <begin position="200"/>
        <end position="211"/>
    </location>
</feature>
<dbReference type="GO" id="GO:0030527">
    <property type="term" value="F:structural constituent of chromatin"/>
    <property type="evidence" value="ECO:0007669"/>
    <property type="project" value="InterPro"/>
</dbReference>
<comment type="similarity">
    <text evidence="6">Belongs to the histone H1/H5 family.</text>
</comment>
<feature type="region of interest" description="Disordered" evidence="7">
    <location>
        <begin position="1"/>
        <end position="54"/>
    </location>
</feature>
<keyword evidence="3 6" id="KW-0158">Chromosome</keyword>
<proteinExistence type="inferred from homology"/>
<dbReference type="STRING" id="1676925.ENSPKIP00000018868"/>
<dbReference type="GeneTree" id="ENSGT00940000160900"/>
<evidence type="ECO:0000256" key="2">
    <source>
        <dbReference type="ARBA" id="ARBA00004286"/>
    </source>
</evidence>
<dbReference type="Pfam" id="PF00538">
    <property type="entry name" value="Linker_histone"/>
    <property type="match status" value="1"/>
</dbReference>
<evidence type="ECO:0000259" key="8">
    <source>
        <dbReference type="PROSITE" id="PS51504"/>
    </source>
</evidence>
<protein>
    <submittedName>
        <fullName evidence="9">Protein B4-like</fullName>
    </submittedName>
</protein>
<dbReference type="PRINTS" id="PR00624">
    <property type="entry name" value="HISTONEH5"/>
</dbReference>
<dbReference type="Ensembl" id="ENSPKIT00000035705.1">
    <property type="protein sequence ID" value="ENSPKIP00000018868.1"/>
    <property type="gene ID" value="ENSPKIG00000004269.1"/>
</dbReference>
<dbReference type="GO" id="GO:0000786">
    <property type="term" value="C:nucleosome"/>
    <property type="evidence" value="ECO:0007669"/>
    <property type="project" value="InterPro"/>
</dbReference>
<dbReference type="PANTHER" id="PTHR11467">
    <property type="entry name" value="HISTONE H1"/>
    <property type="match status" value="1"/>
</dbReference>
<sequence>MPPRKAPVINTTSSEESISPAADEITNKKKTKTAEVAEPDVGNPTNAAAVRKMSAHPSTLEMIKEALKALDSRKGSSVQAIRGYILKKYPSVDAVRFKHMLRKALIKGLEGGALVRPPNSSATGAQGRFRLPAKNKPKDSQKSMENSDPNTRETPKTEAPVKKVKGKAEASDKPKPAKKPKPKRAKDSVSPEDSGSKVAPVKKPKTKKPAGGKKQEDKVLKPVQTQPSEAGEDGGAPAGKNSKRGKMK</sequence>
<evidence type="ECO:0000256" key="3">
    <source>
        <dbReference type="ARBA" id="ARBA00022454"/>
    </source>
</evidence>
<evidence type="ECO:0000313" key="10">
    <source>
        <dbReference type="Proteomes" id="UP000261540"/>
    </source>
</evidence>
<reference evidence="9" key="2">
    <citation type="submission" date="2025-09" db="UniProtKB">
        <authorList>
            <consortium name="Ensembl"/>
        </authorList>
    </citation>
    <scope>IDENTIFICATION</scope>
</reference>
<dbReference type="RefSeq" id="XP_023652516.1">
    <property type="nucleotide sequence ID" value="XM_023796748.2"/>
</dbReference>
<dbReference type="InterPro" id="IPR036390">
    <property type="entry name" value="WH_DNA-bd_sf"/>
</dbReference>
<dbReference type="InterPro" id="IPR036388">
    <property type="entry name" value="WH-like_DNA-bd_sf"/>
</dbReference>
<evidence type="ECO:0000256" key="1">
    <source>
        <dbReference type="ARBA" id="ARBA00004123"/>
    </source>
</evidence>
<dbReference type="AlphaFoldDB" id="A0A3B3RKM0"/>
<evidence type="ECO:0000256" key="5">
    <source>
        <dbReference type="ARBA" id="ARBA00023242"/>
    </source>
</evidence>
<keyword evidence="5 6" id="KW-0539">Nucleus</keyword>
<name>A0A3B3RKM0_9TELE</name>
<dbReference type="GO" id="GO:0006334">
    <property type="term" value="P:nucleosome assembly"/>
    <property type="evidence" value="ECO:0007669"/>
    <property type="project" value="InterPro"/>
</dbReference>
<feature type="compositionally biased region" description="Basic and acidic residues" evidence="7">
    <location>
        <begin position="150"/>
        <end position="175"/>
    </location>
</feature>
<comment type="subcellular location">
    <subcellularLocation>
        <location evidence="2">Chromosome</location>
    </subcellularLocation>
    <subcellularLocation>
        <location evidence="1 6">Nucleus</location>
    </subcellularLocation>
</comment>
<dbReference type="PANTHER" id="PTHR11467:SF42">
    <property type="entry name" value="HISTONE H1.8"/>
    <property type="match status" value="1"/>
</dbReference>
<dbReference type="OrthoDB" id="1110759at2759"/>
<reference evidence="9" key="1">
    <citation type="submission" date="2025-08" db="UniProtKB">
        <authorList>
            <consortium name="Ensembl"/>
        </authorList>
    </citation>
    <scope>IDENTIFICATION</scope>
</reference>
<evidence type="ECO:0000256" key="4">
    <source>
        <dbReference type="ARBA" id="ARBA00023125"/>
    </source>
</evidence>
<dbReference type="SMART" id="SM00526">
    <property type="entry name" value="H15"/>
    <property type="match status" value="1"/>
</dbReference>